<organism evidence="2 3">
    <name type="scientific">Hyaloscypha hepaticicola</name>
    <dbReference type="NCBI Taxonomy" id="2082293"/>
    <lineage>
        <taxon>Eukaryota</taxon>
        <taxon>Fungi</taxon>
        <taxon>Dikarya</taxon>
        <taxon>Ascomycota</taxon>
        <taxon>Pezizomycotina</taxon>
        <taxon>Leotiomycetes</taxon>
        <taxon>Helotiales</taxon>
        <taxon>Hyaloscyphaceae</taxon>
        <taxon>Hyaloscypha</taxon>
    </lineage>
</organism>
<feature type="region of interest" description="Disordered" evidence="1">
    <location>
        <begin position="121"/>
        <end position="140"/>
    </location>
</feature>
<feature type="region of interest" description="Disordered" evidence="1">
    <location>
        <begin position="1"/>
        <end position="91"/>
    </location>
</feature>
<dbReference type="Proteomes" id="UP000235672">
    <property type="component" value="Unassembled WGS sequence"/>
</dbReference>
<protein>
    <submittedName>
        <fullName evidence="2">Uncharacterized protein</fullName>
    </submittedName>
</protein>
<dbReference type="AlphaFoldDB" id="A0A2J6QEQ4"/>
<evidence type="ECO:0000256" key="1">
    <source>
        <dbReference type="SAM" id="MobiDB-lite"/>
    </source>
</evidence>
<evidence type="ECO:0000313" key="3">
    <source>
        <dbReference type="Proteomes" id="UP000235672"/>
    </source>
</evidence>
<feature type="compositionally biased region" description="Basic and acidic residues" evidence="1">
    <location>
        <begin position="29"/>
        <end position="52"/>
    </location>
</feature>
<proteinExistence type="predicted"/>
<name>A0A2J6QEQ4_9HELO</name>
<reference evidence="2 3" key="1">
    <citation type="submission" date="2016-05" db="EMBL/GenBank/DDBJ databases">
        <title>A degradative enzymes factory behind the ericoid mycorrhizal symbiosis.</title>
        <authorList>
            <consortium name="DOE Joint Genome Institute"/>
            <person name="Martino E."/>
            <person name="Morin E."/>
            <person name="Grelet G."/>
            <person name="Kuo A."/>
            <person name="Kohler A."/>
            <person name="Daghino S."/>
            <person name="Barry K."/>
            <person name="Choi C."/>
            <person name="Cichocki N."/>
            <person name="Clum A."/>
            <person name="Copeland A."/>
            <person name="Hainaut M."/>
            <person name="Haridas S."/>
            <person name="Labutti K."/>
            <person name="Lindquist E."/>
            <person name="Lipzen A."/>
            <person name="Khouja H.-R."/>
            <person name="Murat C."/>
            <person name="Ohm R."/>
            <person name="Olson A."/>
            <person name="Spatafora J."/>
            <person name="Veneault-Fourrey C."/>
            <person name="Henrissat B."/>
            <person name="Grigoriev I."/>
            <person name="Martin F."/>
            <person name="Perotto S."/>
        </authorList>
    </citation>
    <scope>NUCLEOTIDE SEQUENCE [LARGE SCALE GENOMIC DNA]</scope>
    <source>
        <strain evidence="2 3">UAMH 7357</strain>
    </source>
</reference>
<dbReference type="EMBL" id="KZ613471">
    <property type="protein sequence ID" value="PMD24753.1"/>
    <property type="molecule type" value="Genomic_DNA"/>
</dbReference>
<accession>A0A2J6QEQ4</accession>
<keyword evidence="3" id="KW-1185">Reference proteome</keyword>
<gene>
    <name evidence="2" type="ORF">NA56DRAFT_699548</name>
</gene>
<evidence type="ECO:0000313" key="2">
    <source>
        <dbReference type="EMBL" id="PMD24753.1"/>
    </source>
</evidence>
<sequence length="140" mass="15095">MEIGWGQQRAPTKDLSKDLLSVPTAPAAERSRSKILPDHKPTRRAVEPRDARGNTAKPPPVCGIYMAHPNPPPIDPGPRHRAPTPTPSDSETFSLVKARLAVADTPKRNLYVQVPGGPVLSNLSPYEACSEPRTPGQLPS</sequence>